<dbReference type="GO" id="GO:0006189">
    <property type="term" value="P:'de novo' IMP biosynthetic process"/>
    <property type="evidence" value="ECO:0007669"/>
    <property type="project" value="UniProtKB-UniRule"/>
</dbReference>
<dbReference type="NCBIfam" id="NF004680">
    <property type="entry name" value="PRK06019.1-6"/>
    <property type="match status" value="1"/>
</dbReference>
<dbReference type="InterPro" id="IPR011054">
    <property type="entry name" value="Rudment_hybrid_motif"/>
</dbReference>
<dbReference type="SUPFAM" id="SSF56059">
    <property type="entry name" value="Glutathione synthetase ATP-binding domain-like"/>
    <property type="match status" value="1"/>
</dbReference>
<dbReference type="Gene3D" id="3.30.470.20">
    <property type="entry name" value="ATP-grasp fold, B domain"/>
    <property type="match status" value="1"/>
</dbReference>
<keyword evidence="2 5" id="KW-0547">Nucleotide-binding</keyword>
<dbReference type="NCBIfam" id="TIGR01161">
    <property type="entry name" value="purK"/>
    <property type="match status" value="1"/>
</dbReference>
<evidence type="ECO:0000313" key="9">
    <source>
        <dbReference type="Proteomes" id="UP000824164"/>
    </source>
</evidence>
<evidence type="ECO:0000259" key="7">
    <source>
        <dbReference type="PROSITE" id="PS50975"/>
    </source>
</evidence>
<feature type="domain" description="ATP-grasp" evidence="7">
    <location>
        <begin position="105"/>
        <end position="293"/>
    </location>
</feature>
<feature type="binding site" evidence="5">
    <location>
        <position position="186"/>
    </location>
    <ligand>
        <name>ATP</name>
        <dbReference type="ChEBI" id="CHEBI:30616"/>
    </ligand>
</feature>
<dbReference type="InterPro" id="IPR054350">
    <property type="entry name" value="PurT/PurK_preATP-grasp"/>
</dbReference>
<comment type="function">
    <text evidence="5">Catalyzes the ATP-dependent conversion of 5-aminoimidazole ribonucleotide (AIR) and HCO(3)(-) to N5-carboxyaminoimidazole ribonucleotide (N5-CAIR).</text>
</comment>
<dbReference type="EMBL" id="DVLT01000057">
    <property type="protein sequence ID" value="HIU03481.1"/>
    <property type="molecule type" value="Genomic_DNA"/>
</dbReference>
<evidence type="ECO:0000256" key="2">
    <source>
        <dbReference type="ARBA" id="ARBA00022741"/>
    </source>
</evidence>
<comment type="similarity">
    <text evidence="5 6">Belongs to the PurK/PurT family.</text>
</comment>
<dbReference type="InterPro" id="IPR003135">
    <property type="entry name" value="ATP-grasp_carboxylate-amine"/>
</dbReference>
<dbReference type="FunFam" id="3.30.470.20:FF:000029">
    <property type="entry name" value="N5-carboxyaminoimidazole ribonucleotide synthase"/>
    <property type="match status" value="1"/>
</dbReference>
<evidence type="ECO:0000256" key="5">
    <source>
        <dbReference type="HAMAP-Rule" id="MF_01928"/>
    </source>
</evidence>
<dbReference type="InterPro" id="IPR005875">
    <property type="entry name" value="PurK"/>
</dbReference>
<dbReference type="GO" id="GO:0005829">
    <property type="term" value="C:cytosol"/>
    <property type="evidence" value="ECO:0007669"/>
    <property type="project" value="TreeGrafter"/>
</dbReference>
<organism evidence="8 9">
    <name type="scientific">Candidatus Onthocola gallistercoris</name>
    <dbReference type="NCBI Taxonomy" id="2840876"/>
    <lineage>
        <taxon>Bacteria</taxon>
        <taxon>Bacillati</taxon>
        <taxon>Bacillota</taxon>
        <taxon>Bacilli</taxon>
        <taxon>Candidatus Onthocola</taxon>
    </lineage>
</organism>
<dbReference type="InterPro" id="IPR040686">
    <property type="entry name" value="PurK_C"/>
</dbReference>
<comment type="pathway">
    <text evidence="5 6">Purine metabolism; IMP biosynthesis via de novo pathway; 5-amino-1-(5-phospho-D-ribosyl)imidazole-4-carboxylate from 5-amino-1-(5-phospho-D-ribosyl)imidazole (N5-CAIR route): step 1/2.</text>
</comment>
<dbReference type="Pfam" id="PF17769">
    <property type="entry name" value="PurK_C"/>
    <property type="match status" value="1"/>
</dbReference>
<feature type="binding site" evidence="5">
    <location>
        <position position="101"/>
    </location>
    <ligand>
        <name>ATP</name>
        <dbReference type="ChEBI" id="CHEBI:30616"/>
    </ligand>
</feature>
<reference evidence="8" key="2">
    <citation type="journal article" date="2021" name="PeerJ">
        <title>Extensive microbial diversity within the chicken gut microbiome revealed by metagenomics and culture.</title>
        <authorList>
            <person name="Gilroy R."/>
            <person name="Ravi A."/>
            <person name="Getino M."/>
            <person name="Pursley I."/>
            <person name="Horton D.L."/>
            <person name="Alikhan N.F."/>
            <person name="Baker D."/>
            <person name="Gharbi K."/>
            <person name="Hall N."/>
            <person name="Watson M."/>
            <person name="Adriaenssens E.M."/>
            <person name="Foster-Nyarko E."/>
            <person name="Jarju S."/>
            <person name="Secka A."/>
            <person name="Antonio M."/>
            <person name="Oren A."/>
            <person name="Chaudhuri R.R."/>
            <person name="La Ragione R."/>
            <person name="Hildebrand F."/>
            <person name="Pallen M.J."/>
        </authorList>
    </citation>
    <scope>NUCLEOTIDE SEQUENCE</scope>
    <source>
        <strain evidence="8">CHK187-14744</strain>
    </source>
</reference>
<dbReference type="NCBIfam" id="NF004675">
    <property type="entry name" value="PRK06019.1-1"/>
    <property type="match status" value="1"/>
</dbReference>
<evidence type="ECO:0000256" key="4">
    <source>
        <dbReference type="ARBA" id="ARBA00022840"/>
    </source>
</evidence>
<dbReference type="NCBIfam" id="NF004676">
    <property type="entry name" value="PRK06019.1-2"/>
    <property type="match status" value="1"/>
</dbReference>
<comment type="subunit">
    <text evidence="5 6">Homodimer.</text>
</comment>
<dbReference type="SUPFAM" id="SSF52440">
    <property type="entry name" value="PreATP-grasp domain"/>
    <property type="match status" value="1"/>
</dbReference>
<comment type="catalytic activity">
    <reaction evidence="5 6">
        <text>5-amino-1-(5-phospho-beta-D-ribosyl)imidazole + hydrogencarbonate + ATP = 5-carboxyamino-1-(5-phospho-D-ribosyl)imidazole + ADP + phosphate + 2 H(+)</text>
        <dbReference type="Rhea" id="RHEA:19317"/>
        <dbReference type="ChEBI" id="CHEBI:15378"/>
        <dbReference type="ChEBI" id="CHEBI:17544"/>
        <dbReference type="ChEBI" id="CHEBI:30616"/>
        <dbReference type="ChEBI" id="CHEBI:43474"/>
        <dbReference type="ChEBI" id="CHEBI:58730"/>
        <dbReference type="ChEBI" id="CHEBI:137981"/>
        <dbReference type="ChEBI" id="CHEBI:456216"/>
        <dbReference type="EC" id="6.3.4.18"/>
    </reaction>
</comment>
<feature type="binding site" evidence="5">
    <location>
        <begin position="178"/>
        <end position="181"/>
    </location>
    <ligand>
        <name>ATP</name>
        <dbReference type="ChEBI" id="CHEBI:30616"/>
    </ligand>
</feature>
<dbReference type="GO" id="GO:0046872">
    <property type="term" value="F:metal ion binding"/>
    <property type="evidence" value="ECO:0007669"/>
    <property type="project" value="InterPro"/>
</dbReference>
<dbReference type="InterPro" id="IPR013815">
    <property type="entry name" value="ATP_grasp_subdomain_1"/>
</dbReference>
<dbReference type="NCBIfam" id="NF004679">
    <property type="entry name" value="PRK06019.1-5"/>
    <property type="match status" value="1"/>
</dbReference>
<comment type="caution">
    <text evidence="8">The sequence shown here is derived from an EMBL/GenBank/DDBJ whole genome shotgun (WGS) entry which is preliminary data.</text>
</comment>
<gene>
    <name evidence="5 6 8" type="primary">purK</name>
    <name evidence="8" type="ORF">IAB63_09550</name>
</gene>
<keyword evidence="8" id="KW-0456">Lyase</keyword>
<evidence type="ECO:0000313" key="8">
    <source>
        <dbReference type="EMBL" id="HIU03481.1"/>
    </source>
</evidence>
<dbReference type="PROSITE" id="PS50975">
    <property type="entry name" value="ATP_GRASP"/>
    <property type="match status" value="1"/>
</dbReference>
<dbReference type="Pfam" id="PF02222">
    <property type="entry name" value="ATP-grasp"/>
    <property type="match status" value="1"/>
</dbReference>
<dbReference type="SUPFAM" id="SSF51246">
    <property type="entry name" value="Rudiment single hybrid motif"/>
    <property type="match status" value="1"/>
</dbReference>
<comment type="caution">
    <text evidence="5">Lacks conserved residue(s) required for the propagation of feature annotation.</text>
</comment>
<protein>
    <recommendedName>
        <fullName evidence="5 6">N5-carboxyaminoimidazole ribonucleotide synthase</fullName>
        <shortName evidence="5 6">N5-CAIR synthase</shortName>
        <ecNumber evidence="5 6">6.3.4.18</ecNumber>
    </recommendedName>
    <alternativeName>
        <fullName evidence="5 6">5-(carboxyamino)imidazole ribonucleotide synthetase</fullName>
    </alternativeName>
</protein>
<dbReference type="EC" id="6.3.4.18" evidence="5 6"/>
<dbReference type="GO" id="GO:0004638">
    <property type="term" value="F:phosphoribosylaminoimidazole carboxylase activity"/>
    <property type="evidence" value="ECO:0007669"/>
    <property type="project" value="InterPro"/>
</dbReference>
<dbReference type="PANTHER" id="PTHR11609">
    <property type="entry name" value="PURINE BIOSYNTHESIS PROTEIN 6/7, PUR6/7"/>
    <property type="match status" value="1"/>
</dbReference>
<proteinExistence type="inferred from homology"/>
<dbReference type="Gene3D" id="3.40.50.20">
    <property type="match status" value="1"/>
</dbReference>
<feature type="binding site" evidence="5">
    <location>
        <begin position="263"/>
        <end position="264"/>
    </location>
    <ligand>
        <name>ATP</name>
        <dbReference type="ChEBI" id="CHEBI:30616"/>
    </ligand>
</feature>
<feature type="binding site" evidence="5">
    <location>
        <position position="209"/>
    </location>
    <ligand>
        <name>ATP</name>
        <dbReference type="ChEBI" id="CHEBI:30616"/>
    </ligand>
</feature>
<name>A0A9D1HHJ8_9FIRM</name>
<dbReference type="PANTHER" id="PTHR11609:SF5">
    <property type="entry name" value="PHOSPHORIBOSYLAMINOIMIDAZOLE CARBOXYLASE"/>
    <property type="match status" value="1"/>
</dbReference>
<keyword evidence="4 5" id="KW-0067">ATP-binding</keyword>
<dbReference type="InterPro" id="IPR016185">
    <property type="entry name" value="PreATP-grasp_dom_sf"/>
</dbReference>
<evidence type="ECO:0000256" key="6">
    <source>
        <dbReference type="RuleBase" id="RU361200"/>
    </source>
</evidence>
<dbReference type="AlphaFoldDB" id="A0A9D1HHJ8"/>
<accession>A0A9D1HHJ8</accession>
<dbReference type="GO" id="GO:0005524">
    <property type="term" value="F:ATP binding"/>
    <property type="evidence" value="ECO:0007669"/>
    <property type="project" value="UniProtKB-UniRule"/>
</dbReference>
<dbReference type="InterPro" id="IPR011761">
    <property type="entry name" value="ATP-grasp"/>
</dbReference>
<evidence type="ECO:0000256" key="3">
    <source>
        <dbReference type="ARBA" id="ARBA00022755"/>
    </source>
</evidence>
<feature type="binding site" evidence="5">
    <location>
        <position position="141"/>
    </location>
    <ligand>
        <name>ATP</name>
        <dbReference type="ChEBI" id="CHEBI:30616"/>
    </ligand>
</feature>
<dbReference type="GO" id="GO:0034028">
    <property type="term" value="F:5-(carboxyamino)imidazole ribonucleotide synthase activity"/>
    <property type="evidence" value="ECO:0007669"/>
    <property type="project" value="UniProtKB-UniRule"/>
</dbReference>
<keyword evidence="1 5" id="KW-0436">Ligase</keyword>
<keyword evidence="3 5" id="KW-0658">Purine biosynthesis</keyword>
<evidence type="ECO:0000256" key="1">
    <source>
        <dbReference type="ARBA" id="ARBA00022598"/>
    </source>
</evidence>
<comment type="function">
    <text evidence="6">Catalyzes the ATP-dependent conversion of 5-aminoimidazole ribonucleotide (AIR) and HCO(3)- to N5-carboxyaminoimidazole ribonucleotide (N5-CAIR).</text>
</comment>
<dbReference type="HAMAP" id="MF_01928">
    <property type="entry name" value="PurK"/>
    <property type="match status" value="1"/>
</dbReference>
<dbReference type="Pfam" id="PF22660">
    <property type="entry name" value="RS_preATP-grasp-like"/>
    <property type="match status" value="1"/>
</dbReference>
<sequence length="375" mass="42227">MYRIGIIGGGQLGKMMILDGKRLDCYFVILDPTPNCPAHSIADEHIVASFNDVNAFHRLAEKVDVVTYEFEHINVRALQKLEKEGYKVYPASQTLLYIQDKYRQKLWLRTHSFPVPEFMPIQHPQDMTEAGQRFGYPFVLKTCTGGYDGKGNAVVHRPDECQEAWKQLGAGQLPLMAEAHVPFIKEVSVLVCRNLSGDVKVFPVAENSHKDSILDETIVPARISRSCQEKAVEIARRAVQAFDAYGMLCIELFVTEEGDVLVNELAPRPHNSGHYTIEGCVTSQFENHIRAILGLPLGSTELLRPTVMKNLIGEQDKKAEVNGLAEAYEYGEVKVHIYGKEMVRKGRKMGHITVTDKSLDEALKKARYAHSRIKF</sequence>
<reference evidence="8" key="1">
    <citation type="submission" date="2020-10" db="EMBL/GenBank/DDBJ databases">
        <authorList>
            <person name="Gilroy R."/>
        </authorList>
    </citation>
    <scope>NUCLEOTIDE SEQUENCE</scope>
    <source>
        <strain evidence="8">CHK187-14744</strain>
    </source>
</reference>
<dbReference type="Proteomes" id="UP000824164">
    <property type="component" value="Unassembled WGS sequence"/>
</dbReference>
<dbReference type="Gene3D" id="3.30.1490.20">
    <property type="entry name" value="ATP-grasp fold, A domain"/>
    <property type="match status" value="1"/>
</dbReference>